<feature type="compositionally biased region" description="Basic and acidic residues" evidence="1">
    <location>
        <begin position="1"/>
        <end position="18"/>
    </location>
</feature>
<gene>
    <name evidence="2" type="ORF">PMEA_00005450</name>
</gene>
<comment type="caution">
    <text evidence="2">The sequence shown here is derived from an EMBL/GenBank/DDBJ whole genome shotgun (WGS) entry which is preliminary data.</text>
</comment>
<feature type="compositionally biased region" description="Basic and acidic residues" evidence="1">
    <location>
        <begin position="97"/>
        <end position="113"/>
    </location>
</feature>
<feature type="compositionally biased region" description="Basic and acidic residues" evidence="1">
    <location>
        <begin position="25"/>
        <end position="49"/>
    </location>
</feature>
<proteinExistence type="predicted"/>
<dbReference type="Proteomes" id="UP001159428">
    <property type="component" value="Unassembled WGS sequence"/>
</dbReference>
<feature type="region of interest" description="Disordered" evidence="1">
    <location>
        <begin position="1"/>
        <end position="49"/>
    </location>
</feature>
<feature type="region of interest" description="Disordered" evidence="1">
    <location>
        <begin position="92"/>
        <end position="119"/>
    </location>
</feature>
<evidence type="ECO:0000313" key="2">
    <source>
        <dbReference type="EMBL" id="CAH3114428.1"/>
    </source>
</evidence>
<protein>
    <submittedName>
        <fullName evidence="2">Uncharacterized protein</fullName>
    </submittedName>
</protein>
<evidence type="ECO:0000256" key="1">
    <source>
        <dbReference type="SAM" id="MobiDB-lite"/>
    </source>
</evidence>
<evidence type="ECO:0000313" key="3">
    <source>
        <dbReference type="Proteomes" id="UP001159428"/>
    </source>
</evidence>
<organism evidence="2 3">
    <name type="scientific">Pocillopora meandrina</name>
    <dbReference type="NCBI Taxonomy" id="46732"/>
    <lineage>
        <taxon>Eukaryota</taxon>
        <taxon>Metazoa</taxon>
        <taxon>Cnidaria</taxon>
        <taxon>Anthozoa</taxon>
        <taxon>Hexacorallia</taxon>
        <taxon>Scleractinia</taxon>
        <taxon>Astrocoeniina</taxon>
        <taxon>Pocilloporidae</taxon>
        <taxon>Pocillopora</taxon>
    </lineage>
</organism>
<dbReference type="AlphaFoldDB" id="A0AAU9WJH4"/>
<reference evidence="2 3" key="1">
    <citation type="submission" date="2022-05" db="EMBL/GenBank/DDBJ databases">
        <authorList>
            <consortium name="Genoscope - CEA"/>
            <person name="William W."/>
        </authorList>
    </citation>
    <scope>NUCLEOTIDE SEQUENCE [LARGE SCALE GENOMIC DNA]</scope>
</reference>
<dbReference type="EMBL" id="CALNXJ010000014">
    <property type="protein sequence ID" value="CAH3114428.1"/>
    <property type="molecule type" value="Genomic_DNA"/>
</dbReference>
<accession>A0AAU9WJH4</accession>
<sequence>MPETSDKSELKGEKDNLKRKSSGSRSEHIEANVRIIERGDGADGAKTDSHGLQELAATLRQGFTQMSQDLSKTIAESFKQFQSDFEIQYVDTEEEQEAKSAENDHEVSKEPPQEKTTSLEEAVTKLADSTGLKICLLMKENLRYLTA</sequence>
<keyword evidence="3" id="KW-1185">Reference proteome</keyword>
<name>A0AAU9WJH4_9CNID</name>